<dbReference type="KEGG" id="cap:CLDAP_25460"/>
<dbReference type="STRING" id="926550.CLDAP_25460"/>
<evidence type="ECO:0000259" key="1">
    <source>
        <dbReference type="Pfam" id="PF01850"/>
    </source>
</evidence>
<dbReference type="Pfam" id="PF01850">
    <property type="entry name" value="PIN"/>
    <property type="match status" value="1"/>
</dbReference>
<dbReference type="eggNOG" id="COG4113">
    <property type="taxonomic scope" value="Bacteria"/>
</dbReference>
<name>I0I5P8_CALAS</name>
<reference evidence="2 3" key="1">
    <citation type="submission" date="2012-02" db="EMBL/GenBank/DDBJ databases">
        <title>Complete genome sequence of Caldilinea aerophila DSM 14535 (= NBRC 102666).</title>
        <authorList>
            <person name="Oguchi A."/>
            <person name="Hosoyama A."/>
            <person name="Sekine M."/>
            <person name="Fukai R."/>
            <person name="Kato Y."/>
            <person name="Nakamura S."/>
            <person name="Hanada S."/>
            <person name="Yamazaki S."/>
            <person name="Fujita N."/>
        </authorList>
    </citation>
    <scope>NUCLEOTIDE SEQUENCE [LARGE SCALE GENOMIC DNA]</scope>
    <source>
        <strain evidence="3">DSM 14535 / JCM 11387 / NBRC 104270 / STL-6-O1</strain>
    </source>
</reference>
<feature type="domain" description="PIN" evidence="1">
    <location>
        <begin position="16"/>
        <end position="134"/>
    </location>
</feature>
<dbReference type="Gene3D" id="3.40.50.1010">
    <property type="entry name" value="5'-nuclease"/>
    <property type="match status" value="1"/>
</dbReference>
<dbReference type="RefSeq" id="WP_014433816.1">
    <property type="nucleotide sequence ID" value="NC_017079.1"/>
</dbReference>
<protein>
    <recommendedName>
        <fullName evidence="1">PIN domain-containing protein</fullName>
    </recommendedName>
</protein>
<dbReference type="InterPro" id="IPR029060">
    <property type="entry name" value="PIN-like_dom_sf"/>
</dbReference>
<accession>I0I5P8</accession>
<proteinExistence type="predicted"/>
<dbReference type="HOGENOM" id="CLU_111934_0_0_0"/>
<dbReference type="OrthoDB" id="5624224at2"/>
<dbReference type="InterPro" id="IPR002716">
    <property type="entry name" value="PIN_dom"/>
</dbReference>
<dbReference type="EMBL" id="AP012337">
    <property type="protein sequence ID" value="BAM00586.1"/>
    <property type="molecule type" value="Genomic_DNA"/>
</dbReference>
<evidence type="ECO:0000313" key="2">
    <source>
        <dbReference type="EMBL" id="BAM00586.1"/>
    </source>
</evidence>
<gene>
    <name evidence="2" type="ordered locus">CLDAP_25460</name>
</gene>
<keyword evidence="3" id="KW-1185">Reference proteome</keyword>
<dbReference type="AlphaFoldDB" id="I0I5P8"/>
<dbReference type="Proteomes" id="UP000007880">
    <property type="component" value="Chromosome"/>
</dbReference>
<organism evidence="2 3">
    <name type="scientific">Caldilinea aerophila (strain DSM 14535 / JCM 11387 / NBRC 104270 / STL-6-O1)</name>
    <dbReference type="NCBI Taxonomy" id="926550"/>
    <lineage>
        <taxon>Bacteria</taxon>
        <taxon>Bacillati</taxon>
        <taxon>Chloroflexota</taxon>
        <taxon>Caldilineae</taxon>
        <taxon>Caldilineales</taxon>
        <taxon>Caldilineaceae</taxon>
        <taxon>Caldilinea</taxon>
    </lineage>
</organism>
<evidence type="ECO:0000313" key="3">
    <source>
        <dbReference type="Proteomes" id="UP000007880"/>
    </source>
</evidence>
<dbReference type="SUPFAM" id="SSF88723">
    <property type="entry name" value="PIN domain-like"/>
    <property type="match status" value="1"/>
</dbReference>
<sequence length="158" mass="17726">MTVHQPGSSQSLKRVYLDVCALNRPLDDQSQMRIRLETDAVLLIFSHVRAHTLQMVVSPVHCREVSANPDLARREHVQVLLEEIGTEATVNLVQARERAEDLLRQGLGAADAAHVAFAELAGCDFVSVDDRLLRQLRRVGLKVWFGTPTAYCDKEDLR</sequence>